<proteinExistence type="predicted"/>
<protein>
    <submittedName>
        <fullName evidence="1">Uncharacterized protein</fullName>
    </submittedName>
</protein>
<keyword evidence="2" id="KW-1185">Reference proteome</keyword>
<evidence type="ECO:0000313" key="1">
    <source>
        <dbReference type="EMBL" id="KAJ7353795.1"/>
    </source>
</evidence>
<name>A0A9X0CIG0_9CNID</name>
<gene>
    <name evidence="1" type="ORF">OS493_032380</name>
</gene>
<dbReference type="AlphaFoldDB" id="A0A9X0CIG0"/>
<sequence>MPSIRSHLEKMYYMPRPPRLPQSQPFLDLPQGPFLRHHRRFGRRHHHLKRYGPPFGKTVGLIRPTSKSSDLGLLVLPSGGHLDITQELRKSAAENNMERQWMKINAIGSPELLLHWPHTSKKLGAIGQQQVSVVSPGEVDLLQTEYPEYPKPKAMESDVPGVIRSRISRKRKAMTSKKLKA</sequence>
<accession>A0A9X0CIG0</accession>
<dbReference type="OrthoDB" id="5985797at2759"/>
<reference evidence="1" key="1">
    <citation type="submission" date="2023-01" db="EMBL/GenBank/DDBJ databases">
        <title>Genome assembly of the deep-sea coral Lophelia pertusa.</title>
        <authorList>
            <person name="Herrera S."/>
            <person name="Cordes E."/>
        </authorList>
    </citation>
    <scope>NUCLEOTIDE SEQUENCE</scope>
    <source>
        <strain evidence="1">USNM1676648</strain>
        <tissue evidence="1">Polyp</tissue>
    </source>
</reference>
<evidence type="ECO:0000313" key="2">
    <source>
        <dbReference type="Proteomes" id="UP001163046"/>
    </source>
</evidence>
<organism evidence="1 2">
    <name type="scientific">Desmophyllum pertusum</name>
    <dbReference type="NCBI Taxonomy" id="174260"/>
    <lineage>
        <taxon>Eukaryota</taxon>
        <taxon>Metazoa</taxon>
        <taxon>Cnidaria</taxon>
        <taxon>Anthozoa</taxon>
        <taxon>Hexacorallia</taxon>
        <taxon>Scleractinia</taxon>
        <taxon>Caryophylliina</taxon>
        <taxon>Caryophylliidae</taxon>
        <taxon>Desmophyllum</taxon>
    </lineage>
</organism>
<dbReference type="EMBL" id="MU827341">
    <property type="protein sequence ID" value="KAJ7353795.1"/>
    <property type="molecule type" value="Genomic_DNA"/>
</dbReference>
<comment type="caution">
    <text evidence="1">The sequence shown here is derived from an EMBL/GenBank/DDBJ whole genome shotgun (WGS) entry which is preliminary data.</text>
</comment>
<dbReference type="Proteomes" id="UP001163046">
    <property type="component" value="Unassembled WGS sequence"/>
</dbReference>